<reference evidence="1 2" key="1">
    <citation type="journal article" date="2016" name="Nat. Commun.">
        <title>Thousands of microbial genomes shed light on interconnected biogeochemical processes in an aquifer system.</title>
        <authorList>
            <person name="Anantharaman K."/>
            <person name="Brown C.T."/>
            <person name="Hug L.A."/>
            <person name="Sharon I."/>
            <person name="Castelle C.J."/>
            <person name="Probst A.J."/>
            <person name="Thomas B.C."/>
            <person name="Singh A."/>
            <person name="Wilkins M.J."/>
            <person name="Karaoz U."/>
            <person name="Brodie E.L."/>
            <person name="Williams K.H."/>
            <person name="Hubbard S.S."/>
            <person name="Banfield J.F."/>
        </authorList>
    </citation>
    <scope>NUCLEOTIDE SEQUENCE [LARGE SCALE GENOMIC DNA]</scope>
</reference>
<dbReference type="EMBL" id="MHCV01000045">
    <property type="protein sequence ID" value="OGY26907.1"/>
    <property type="molecule type" value="Genomic_DNA"/>
</dbReference>
<organism evidence="1 2">
    <name type="scientific">Candidatus Woykebacteria bacterium RIFCSPHIGHO2_01_FULL_39_12</name>
    <dbReference type="NCBI Taxonomy" id="1802599"/>
    <lineage>
        <taxon>Bacteria</taxon>
        <taxon>Candidatus Woykeibacteriota</taxon>
    </lineage>
</organism>
<accession>A0A1G1WI53</accession>
<dbReference type="Proteomes" id="UP000177900">
    <property type="component" value="Unassembled WGS sequence"/>
</dbReference>
<evidence type="ECO:0000313" key="1">
    <source>
        <dbReference type="EMBL" id="OGY26907.1"/>
    </source>
</evidence>
<proteinExistence type="predicted"/>
<sequence length="73" mass="9266">MIWHNLTKEEQDRCKWRGKGRELWVPFDLERRVYEISLEIVTKHLQRDSERLRRWINWLTEGIKELERYWVPN</sequence>
<name>A0A1G1WI53_9BACT</name>
<dbReference type="AlphaFoldDB" id="A0A1G1WI53"/>
<protein>
    <submittedName>
        <fullName evidence="1">Uncharacterized protein</fullName>
    </submittedName>
</protein>
<evidence type="ECO:0000313" key="2">
    <source>
        <dbReference type="Proteomes" id="UP000177900"/>
    </source>
</evidence>
<comment type="caution">
    <text evidence="1">The sequence shown here is derived from an EMBL/GenBank/DDBJ whole genome shotgun (WGS) entry which is preliminary data.</text>
</comment>
<gene>
    <name evidence="1" type="ORF">A2864_02075</name>
</gene>